<name>A0A8S1RTE2_9CILI</name>
<protein>
    <submittedName>
        <fullName evidence="1">Uncharacterized protein</fullName>
    </submittedName>
</protein>
<dbReference type="AlphaFoldDB" id="A0A8S1RTE2"/>
<dbReference type="PROSITE" id="PS51257">
    <property type="entry name" value="PROKAR_LIPOPROTEIN"/>
    <property type="match status" value="1"/>
</dbReference>
<dbReference type="Proteomes" id="UP000692954">
    <property type="component" value="Unassembled WGS sequence"/>
</dbReference>
<organism evidence="1 2">
    <name type="scientific">Paramecium sonneborni</name>
    <dbReference type="NCBI Taxonomy" id="65129"/>
    <lineage>
        <taxon>Eukaryota</taxon>
        <taxon>Sar</taxon>
        <taxon>Alveolata</taxon>
        <taxon>Ciliophora</taxon>
        <taxon>Intramacronucleata</taxon>
        <taxon>Oligohymenophorea</taxon>
        <taxon>Peniculida</taxon>
        <taxon>Parameciidae</taxon>
        <taxon>Paramecium</taxon>
    </lineage>
</organism>
<gene>
    <name evidence="1" type="ORF">PSON_ATCC_30995.1.T3120003</name>
</gene>
<dbReference type="EMBL" id="CAJJDN010000312">
    <property type="protein sequence ID" value="CAD8130653.1"/>
    <property type="molecule type" value="Genomic_DNA"/>
</dbReference>
<evidence type="ECO:0000313" key="2">
    <source>
        <dbReference type="Proteomes" id="UP000692954"/>
    </source>
</evidence>
<evidence type="ECO:0000313" key="1">
    <source>
        <dbReference type="EMBL" id="CAD8130653.1"/>
    </source>
</evidence>
<comment type="caution">
    <text evidence="1">The sequence shown here is derived from an EMBL/GenBank/DDBJ whole genome shotgun (WGS) entry which is preliminary data.</text>
</comment>
<proteinExistence type="predicted"/>
<reference evidence="1" key="1">
    <citation type="submission" date="2021-01" db="EMBL/GenBank/DDBJ databases">
        <authorList>
            <consortium name="Genoscope - CEA"/>
            <person name="William W."/>
        </authorList>
    </citation>
    <scope>NUCLEOTIDE SEQUENCE</scope>
</reference>
<keyword evidence="2" id="KW-1185">Reference proteome</keyword>
<sequence length="245" mass="28852">MRVRKLQEEKDQMVSTIIIGGCSLHINEQNQLFDINNFQKESCIFSLQQQYTNKYDQHIVIHLKTELKERLKFNSTLSIQLMQMNLSYTYLQIAMRIIMTPQFQLIWCKSGINKNYCDQIGEIKTDEMDSKSLSDEATIEFNDDFEQALEKSYVNEDDTEVQFEESQIEGLNQSEIQIKVQRKQSIFSVSVFKELINDEDDKQGLEELDDGQLIFKVKSQKVRIRLSRNNIIDKWSVDNLKNKLL</sequence>
<dbReference type="OrthoDB" id="10473341at2759"/>
<accession>A0A8S1RTE2</accession>